<dbReference type="SUPFAM" id="SSF49899">
    <property type="entry name" value="Concanavalin A-like lectins/glucanases"/>
    <property type="match status" value="1"/>
</dbReference>
<evidence type="ECO:0000256" key="3">
    <source>
        <dbReference type="ARBA" id="ARBA00023295"/>
    </source>
</evidence>
<dbReference type="Pfam" id="PF17851">
    <property type="entry name" value="GH43_C2"/>
    <property type="match status" value="1"/>
</dbReference>
<keyword evidence="2 4" id="KW-0378">Hydrolase</keyword>
<gene>
    <name evidence="7" type="ORF">C8046_08155</name>
</gene>
<protein>
    <submittedName>
        <fullName evidence="7">Glycoside hydrolase family 43 protein</fullName>
    </submittedName>
</protein>
<dbReference type="CDD" id="cd18617">
    <property type="entry name" value="GH43_XynB-like"/>
    <property type="match status" value="1"/>
</dbReference>
<dbReference type="InterPro" id="IPR013320">
    <property type="entry name" value="ConA-like_dom_sf"/>
</dbReference>
<keyword evidence="8" id="KW-1185">Reference proteome</keyword>
<dbReference type="Gene3D" id="2.115.10.20">
    <property type="entry name" value="Glycosyl hydrolase domain, family 43"/>
    <property type="match status" value="1"/>
</dbReference>
<name>A0A2U1ZUI3_9MICO</name>
<evidence type="ECO:0000256" key="5">
    <source>
        <dbReference type="SAM" id="MobiDB-lite"/>
    </source>
</evidence>
<dbReference type="Proteomes" id="UP000245166">
    <property type="component" value="Unassembled WGS sequence"/>
</dbReference>
<dbReference type="EMBL" id="PYHR01000002">
    <property type="protein sequence ID" value="PWD50629.1"/>
    <property type="molecule type" value="Genomic_DNA"/>
</dbReference>
<dbReference type="SUPFAM" id="SSF75005">
    <property type="entry name" value="Arabinanase/levansucrase/invertase"/>
    <property type="match status" value="1"/>
</dbReference>
<accession>A0A2U1ZUI3</accession>
<keyword evidence="3 4" id="KW-0326">Glycosidase</keyword>
<dbReference type="GO" id="GO:0004553">
    <property type="term" value="F:hydrolase activity, hydrolyzing O-glycosyl compounds"/>
    <property type="evidence" value="ECO:0007669"/>
    <property type="project" value="InterPro"/>
</dbReference>
<feature type="region of interest" description="Disordered" evidence="5">
    <location>
        <begin position="305"/>
        <end position="330"/>
    </location>
</feature>
<evidence type="ECO:0000256" key="2">
    <source>
        <dbReference type="ARBA" id="ARBA00022801"/>
    </source>
</evidence>
<comment type="similarity">
    <text evidence="1 4">Belongs to the glycosyl hydrolase 43 family.</text>
</comment>
<evidence type="ECO:0000256" key="1">
    <source>
        <dbReference type="ARBA" id="ARBA00009865"/>
    </source>
</evidence>
<dbReference type="PANTHER" id="PTHR42812:SF12">
    <property type="entry name" value="BETA-XYLOSIDASE-RELATED"/>
    <property type="match status" value="1"/>
</dbReference>
<evidence type="ECO:0000256" key="4">
    <source>
        <dbReference type="RuleBase" id="RU361187"/>
    </source>
</evidence>
<evidence type="ECO:0000313" key="8">
    <source>
        <dbReference type="Proteomes" id="UP000245166"/>
    </source>
</evidence>
<dbReference type="PANTHER" id="PTHR42812">
    <property type="entry name" value="BETA-XYLOSIDASE"/>
    <property type="match status" value="1"/>
</dbReference>
<dbReference type="InterPro" id="IPR041542">
    <property type="entry name" value="GH43_C2"/>
</dbReference>
<evidence type="ECO:0000313" key="7">
    <source>
        <dbReference type="EMBL" id="PWD50629.1"/>
    </source>
</evidence>
<feature type="domain" description="Beta-xylosidase C-terminal Concanavalin A-like" evidence="6">
    <location>
        <begin position="333"/>
        <end position="497"/>
    </location>
</feature>
<dbReference type="Gene3D" id="2.60.120.200">
    <property type="match status" value="1"/>
</dbReference>
<dbReference type="AlphaFoldDB" id="A0A2U1ZUI3"/>
<dbReference type="GO" id="GO:0005975">
    <property type="term" value="P:carbohydrate metabolic process"/>
    <property type="evidence" value="ECO:0007669"/>
    <property type="project" value="InterPro"/>
</dbReference>
<dbReference type="InterPro" id="IPR051795">
    <property type="entry name" value="Glycosyl_Hydrlase_43"/>
</dbReference>
<proteinExistence type="inferred from homology"/>
<reference evidence="7 8" key="1">
    <citation type="submission" date="2018-03" db="EMBL/GenBank/DDBJ databases">
        <title>Genome assembly of novel Miniimonas species PCH200.</title>
        <authorList>
            <person name="Thakur V."/>
            <person name="Kumar V."/>
            <person name="Singh D."/>
        </authorList>
    </citation>
    <scope>NUCLEOTIDE SEQUENCE [LARGE SCALE GENOMIC DNA]</scope>
    <source>
        <strain evidence="7 8">PCH200</strain>
    </source>
</reference>
<comment type="caution">
    <text evidence="7">The sequence shown here is derived from an EMBL/GenBank/DDBJ whole genome shotgun (WGS) entry which is preliminary data.</text>
</comment>
<dbReference type="Pfam" id="PF04616">
    <property type="entry name" value="Glyco_hydro_43"/>
    <property type="match status" value="1"/>
</dbReference>
<sequence>MDELAWSGATNPVLPGFHPDPSVCRVDEDGDAWFYLVTSTFEYLPGLPVHRSRDLVSWELVGHVVTDQIDFAGIGDSGGLYAPTIRHDGDRFLVVCELVGGPEGARGNFIVTAPEAAGPWSAPVWWPEATGGDLSLLIDGDRIWAHGARQTKRQDWNGQGEVWVREVDPRTLALIGPESVVFTSAVHGGIWTEGPHLYRRGEFVHLVAAEGGTGRDHAVVTGRASRPTDVFTVNANNPVLTHRHLGPGAAVVNVGHADLVEAPDGTWWAVVLASRLVDGVDLLGRETFLVRADWVDDHLVLAPGTGTLVPEPGGPAASTDGSQPADRAQEEPWVAVRRLPGEVVTPDEDGVALRLAAGAGPASPTPAFVGRRLLAPCSTITLELSAPVGDVTEVGLVVRQSSTQWLTAALRPPVSEHDGGLLVVTRCVDGVPQDVATLAGPGAGIVRIGIRGRSAEVSWEGETGARVVAQVDVGHLSTTVSHGFVGVVVGPYAVGSGEVGVRSLRQAPLLHPGVA</sequence>
<dbReference type="InterPro" id="IPR006710">
    <property type="entry name" value="Glyco_hydro_43"/>
</dbReference>
<organism evidence="7 8">
    <name type="scientific">Serinibacter arcticus</name>
    <dbReference type="NCBI Taxonomy" id="1655435"/>
    <lineage>
        <taxon>Bacteria</taxon>
        <taxon>Bacillati</taxon>
        <taxon>Actinomycetota</taxon>
        <taxon>Actinomycetes</taxon>
        <taxon>Micrococcales</taxon>
        <taxon>Beutenbergiaceae</taxon>
        <taxon>Serinibacter</taxon>
    </lineage>
</organism>
<evidence type="ECO:0000259" key="6">
    <source>
        <dbReference type="Pfam" id="PF17851"/>
    </source>
</evidence>
<dbReference type="InterPro" id="IPR023296">
    <property type="entry name" value="Glyco_hydro_beta-prop_sf"/>
</dbReference>